<protein>
    <submittedName>
        <fullName evidence="2">DUF4406 domain-containing protein</fullName>
    </submittedName>
</protein>
<dbReference type="InterPro" id="IPR025518">
    <property type="entry name" value="DUF4406"/>
</dbReference>
<proteinExistence type="predicted"/>
<reference evidence="2 3" key="1">
    <citation type="submission" date="2020-02" db="EMBL/GenBank/DDBJ databases">
        <authorList>
            <consortium name="PulseNet: The National Subtyping Network for Foodborne Disease Surveillance"/>
            <person name="Tarr C.L."/>
            <person name="Trees E."/>
            <person name="Katz L.S."/>
            <person name="Carleton-Romer H.A."/>
            <person name="Stroika S."/>
            <person name="Kucerova Z."/>
            <person name="Roache K.F."/>
            <person name="Sabol A.L."/>
            <person name="Besser J."/>
            <person name="Gerner-Smidt P."/>
        </authorList>
    </citation>
    <scope>NUCLEOTIDE SEQUENCE [LARGE SCALE GENOMIC DNA]</scope>
    <source>
        <strain evidence="2 3">PNUSAE002719</strain>
    </source>
</reference>
<comment type="caution">
    <text evidence="2">The sequence shown here is derived from an EMBL/GenBank/DDBJ whole genome shotgun (WGS) entry which is preliminary data.</text>
</comment>
<feature type="compositionally biased region" description="Polar residues" evidence="1">
    <location>
        <begin position="101"/>
        <end position="120"/>
    </location>
</feature>
<dbReference type="Gene3D" id="3.40.50.10400">
    <property type="entry name" value="Hypothetical protein PA1492"/>
    <property type="match status" value="1"/>
</dbReference>
<name>A0A828HSL6_ECOLX</name>
<organism evidence="2 3">
    <name type="scientific">Escherichia coli</name>
    <dbReference type="NCBI Taxonomy" id="562"/>
    <lineage>
        <taxon>Bacteria</taxon>
        <taxon>Pseudomonadati</taxon>
        <taxon>Pseudomonadota</taxon>
        <taxon>Gammaproteobacteria</taxon>
        <taxon>Enterobacterales</taxon>
        <taxon>Enterobacteriaceae</taxon>
        <taxon>Escherichia</taxon>
    </lineage>
</organism>
<gene>
    <name evidence="2" type="ORF">A5U30_005268</name>
</gene>
<feature type="region of interest" description="Disordered" evidence="1">
    <location>
        <begin position="95"/>
        <end position="120"/>
    </location>
</feature>
<evidence type="ECO:0000313" key="3">
    <source>
        <dbReference type="Proteomes" id="UP000555763"/>
    </source>
</evidence>
<dbReference type="AlphaFoldDB" id="A0A828HSL6"/>
<dbReference type="SUPFAM" id="SSF52309">
    <property type="entry name" value="N-(deoxy)ribosyltransferase-like"/>
    <property type="match status" value="1"/>
</dbReference>
<accession>A0A828HSL6</accession>
<dbReference type="Proteomes" id="UP000555763">
    <property type="component" value="Unassembled WGS sequence"/>
</dbReference>
<evidence type="ECO:0000313" key="2">
    <source>
        <dbReference type="EMBL" id="EFM8157459.1"/>
    </source>
</evidence>
<sequence length="120" mass="13123">MAVIYIAGPMTGYKDHNRTAFFTEAMRLAADGHVVLNPATLPDGLSQQQYMSICIPMLMCADVIYLLEGREDSAGARAEYAMALKLNIDVSLPPVREDGKSITQPGVDQTPHNQQINLSE</sequence>
<evidence type="ECO:0000256" key="1">
    <source>
        <dbReference type="SAM" id="MobiDB-lite"/>
    </source>
</evidence>
<dbReference type="Pfam" id="PF14359">
    <property type="entry name" value="DUF4406"/>
    <property type="match status" value="1"/>
</dbReference>
<dbReference type="EMBL" id="AATLZG010000078">
    <property type="protein sequence ID" value="EFM8157459.1"/>
    <property type="molecule type" value="Genomic_DNA"/>
</dbReference>